<dbReference type="Proteomes" id="UP001165186">
    <property type="component" value="Unassembled WGS sequence"/>
</dbReference>
<protein>
    <submittedName>
        <fullName evidence="1">Flavin-containing amine oxidase</fullName>
    </submittedName>
</protein>
<evidence type="ECO:0000313" key="1">
    <source>
        <dbReference type="EMBL" id="GME32395.1"/>
    </source>
</evidence>
<reference evidence="1" key="1">
    <citation type="submission" date="2024-09" db="EMBL/GenBank/DDBJ databases">
        <title>Draft Genome Sequences of Neofusicoccum parvum.</title>
        <authorList>
            <person name="Ashida A."/>
            <person name="Camagna M."/>
            <person name="Tanaka A."/>
            <person name="Takemoto D."/>
        </authorList>
    </citation>
    <scope>NUCLEOTIDE SEQUENCE</scope>
    <source>
        <strain evidence="1">PPO83</strain>
    </source>
</reference>
<accession>A0ACB5SAE2</accession>
<organism evidence="1 2">
    <name type="scientific">Neofusicoccum parvum</name>
    <dbReference type="NCBI Taxonomy" id="310453"/>
    <lineage>
        <taxon>Eukaryota</taxon>
        <taxon>Fungi</taxon>
        <taxon>Dikarya</taxon>
        <taxon>Ascomycota</taxon>
        <taxon>Pezizomycotina</taxon>
        <taxon>Dothideomycetes</taxon>
        <taxon>Dothideomycetes incertae sedis</taxon>
        <taxon>Botryosphaeriales</taxon>
        <taxon>Botryosphaeriaceae</taxon>
        <taxon>Neofusicoccum</taxon>
    </lineage>
</organism>
<comment type="caution">
    <text evidence="1">The sequence shown here is derived from an EMBL/GenBank/DDBJ whole genome shotgun (WGS) entry which is preliminary data.</text>
</comment>
<evidence type="ECO:0000313" key="2">
    <source>
        <dbReference type="Proteomes" id="UP001165186"/>
    </source>
</evidence>
<gene>
    <name evidence="1" type="primary">g3029</name>
    <name evidence="1" type="ORF">NpPPO83_00003029</name>
</gene>
<name>A0ACB5SAE2_9PEZI</name>
<keyword evidence="2" id="KW-1185">Reference proteome</keyword>
<proteinExistence type="predicted"/>
<sequence length="91" mass="10129">MLDVIVVGAGLRYGARAGDEGSRRREDVQPTAGVSAWFSTPEVFNLEGIRDQSIQFSLDRNADLTNLDEVTVEQYVKNRCTIPKTVKMVNL</sequence>
<dbReference type="EMBL" id="BSXG01000061">
    <property type="protein sequence ID" value="GME32395.1"/>
    <property type="molecule type" value="Genomic_DNA"/>
</dbReference>